<dbReference type="Proteomes" id="UP000009154">
    <property type="component" value="Chromosome"/>
</dbReference>
<keyword evidence="2" id="KW-1185">Reference proteome</keyword>
<evidence type="ECO:0000313" key="1">
    <source>
        <dbReference type="EMBL" id="AFA73554.1"/>
    </source>
</evidence>
<name>H6N3T3_GORPV</name>
<dbReference type="InterPro" id="IPR001753">
    <property type="entry name" value="Enoyl-CoA_hydra/iso"/>
</dbReference>
<proteinExistence type="predicted"/>
<dbReference type="EC" id="4.2.1.17" evidence="1"/>
<sequence>MVPSDVLTELHAGGVLVITLNRPDRLNAWTYDLGDRYFEELDRADDDPNVRAVVVTGAGRAFCAGMDVDTLREVSAGGRPRVPAAGRRMTHAQQFRKPLVAAINGACVGFGLVQVLACDIRFISESAYLLPAFTQRGLNAEYGVSWLLPRMIGQTRAAEWLFSGRRMGAVEAERIGLVNYIASDNALLDECLEYTRTLAETSSPVALADTKAQISQDWLRSRVEAEDHAKSFSTMPAHRVDFAEGVRSFVERRLPAFAPLPPRTNSDDDPDAR</sequence>
<dbReference type="STRING" id="1112204.GPOL_c25250"/>
<dbReference type="Gene3D" id="3.90.226.10">
    <property type="entry name" value="2-enoyl-CoA Hydratase, Chain A, domain 1"/>
    <property type="match status" value="1"/>
</dbReference>
<dbReference type="eggNOG" id="COG1024">
    <property type="taxonomic scope" value="Bacteria"/>
</dbReference>
<gene>
    <name evidence="1" type="ordered locus">GPOL_c25250</name>
</gene>
<dbReference type="HOGENOM" id="CLU_009834_7_2_11"/>
<dbReference type="Pfam" id="PF00378">
    <property type="entry name" value="ECH_1"/>
    <property type="match status" value="1"/>
</dbReference>
<dbReference type="InterPro" id="IPR029045">
    <property type="entry name" value="ClpP/crotonase-like_dom_sf"/>
</dbReference>
<dbReference type="AlphaFoldDB" id="H6N3T3"/>
<dbReference type="SUPFAM" id="SSF52096">
    <property type="entry name" value="ClpP/crotonase"/>
    <property type="match status" value="1"/>
</dbReference>
<dbReference type="GO" id="GO:0004300">
    <property type="term" value="F:enoyl-CoA hydratase activity"/>
    <property type="evidence" value="ECO:0007669"/>
    <property type="project" value="UniProtKB-EC"/>
</dbReference>
<dbReference type="CDD" id="cd06558">
    <property type="entry name" value="crotonase-like"/>
    <property type="match status" value="1"/>
</dbReference>
<reference evidence="1 2" key="1">
    <citation type="journal article" date="2012" name="Appl. Environ. Microbiol.">
        <title>Involvement of two latex-clearing proteins during rubber degradation and insights into the subsequent degradation pathway revealed by the genome sequence of Gordonia polyisoprenivorans strain VH2.</title>
        <authorList>
            <person name="Hiessl S."/>
            <person name="Schuldes J."/>
            <person name="Thurmer A."/>
            <person name="Halbsguth T."/>
            <person name="Broker D."/>
            <person name="Angelov A."/>
            <person name="Liebl W."/>
            <person name="Daniel R."/>
            <person name="Steinbuchel A."/>
        </authorList>
    </citation>
    <scope>NUCLEOTIDE SEQUENCE [LARGE SCALE GENOMIC DNA]</scope>
    <source>
        <strain evidence="2">DSM 44266 / VH2</strain>
    </source>
</reference>
<organism evidence="1 2">
    <name type="scientific">Gordonia polyisoprenivorans (strain DSM 44266 / VH2)</name>
    <dbReference type="NCBI Taxonomy" id="1112204"/>
    <lineage>
        <taxon>Bacteria</taxon>
        <taxon>Bacillati</taxon>
        <taxon>Actinomycetota</taxon>
        <taxon>Actinomycetes</taxon>
        <taxon>Mycobacteriales</taxon>
        <taxon>Gordoniaceae</taxon>
        <taxon>Gordonia</taxon>
    </lineage>
</organism>
<dbReference type="EMBL" id="CP003119">
    <property type="protein sequence ID" value="AFA73554.1"/>
    <property type="molecule type" value="Genomic_DNA"/>
</dbReference>
<dbReference type="PANTHER" id="PTHR43459">
    <property type="entry name" value="ENOYL-COA HYDRATASE"/>
    <property type="match status" value="1"/>
</dbReference>
<keyword evidence="1" id="KW-0456">Lyase</keyword>
<evidence type="ECO:0000313" key="2">
    <source>
        <dbReference type="Proteomes" id="UP000009154"/>
    </source>
</evidence>
<dbReference type="PANTHER" id="PTHR43459:SF1">
    <property type="entry name" value="EG:BACN32G11.4 PROTEIN"/>
    <property type="match status" value="1"/>
</dbReference>
<accession>H6N3T3</accession>
<protein>
    <submittedName>
        <fullName evidence="1">Enoyl-CoA hydratase</fullName>
        <ecNumber evidence="1">4.2.1.17</ecNumber>
    </submittedName>
</protein>
<dbReference type="KEGG" id="gpo:GPOL_c25250"/>